<dbReference type="InterPro" id="IPR010290">
    <property type="entry name" value="TM_effector"/>
</dbReference>
<evidence type="ECO:0000256" key="6">
    <source>
        <dbReference type="ARBA" id="ARBA00023136"/>
    </source>
</evidence>
<feature type="transmembrane region" description="Helical" evidence="7">
    <location>
        <begin position="358"/>
        <end position="377"/>
    </location>
</feature>
<evidence type="ECO:0000256" key="5">
    <source>
        <dbReference type="ARBA" id="ARBA00022989"/>
    </source>
</evidence>
<protein>
    <submittedName>
        <fullName evidence="9">MFS transporter</fullName>
    </submittedName>
</protein>
<evidence type="ECO:0000256" key="2">
    <source>
        <dbReference type="ARBA" id="ARBA00022448"/>
    </source>
</evidence>
<feature type="transmembrane region" description="Helical" evidence="7">
    <location>
        <begin position="300"/>
        <end position="318"/>
    </location>
</feature>
<evidence type="ECO:0000313" key="9">
    <source>
        <dbReference type="EMBL" id="QQP90693.1"/>
    </source>
</evidence>
<feature type="transmembrane region" description="Helical" evidence="7">
    <location>
        <begin position="183"/>
        <end position="203"/>
    </location>
</feature>
<evidence type="ECO:0000256" key="3">
    <source>
        <dbReference type="ARBA" id="ARBA00022475"/>
    </source>
</evidence>
<reference evidence="9" key="1">
    <citation type="submission" date="2021-02" db="EMBL/GenBank/DDBJ databases">
        <title>Skermanella TT6 skin isolate.</title>
        <authorList>
            <person name="Lee K."/>
            <person name="Ganzorig M."/>
        </authorList>
    </citation>
    <scope>NUCLEOTIDE SEQUENCE</scope>
    <source>
        <strain evidence="9">TT6</strain>
    </source>
</reference>
<evidence type="ECO:0000256" key="1">
    <source>
        <dbReference type="ARBA" id="ARBA00004651"/>
    </source>
</evidence>
<dbReference type="InterPro" id="IPR020846">
    <property type="entry name" value="MFS_dom"/>
</dbReference>
<dbReference type="Proteomes" id="UP000595197">
    <property type="component" value="Chromosome"/>
</dbReference>
<dbReference type="PROSITE" id="PS50850">
    <property type="entry name" value="MFS"/>
    <property type="match status" value="1"/>
</dbReference>
<dbReference type="PANTHER" id="PTHR23513:SF11">
    <property type="entry name" value="STAPHYLOFERRIN A TRANSPORTER"/>
    <property type="match status" value="1"/>
</dbReference>
<dbReference type="Pfam" id="PF05977">
    <property type="entry name" value="MFS_3"/>
    <property type="match status" value="1"/>
</dbReference>
<keyword evidence="3" id="KW-1003">Cell membrane</keyword>
<proteinExistence type="predicted"/>
<evidence type="ECO:0000259" key="8">
    <source>
        <dbReference type="PROSITE" id="PS50850"/>
    </source>
</evidence>
<evidence type="ECO:0000256" key="7">
    <source>
        <dbReference type="SAM" id="Phobius"/>
    </source>
</evidence>
<dbReference type="SUPFAM" id="SSF103473">
    <property type="entry name" value="MFS general substrate transporter"/>
    <property type="match status" value="1"/>
</dbReference>
<dbReference type="InterPro" id="IPR036259">
    <property type="entry name" value="MFS_trans_sf"/>
</dbReference>
<evidence type="ECO:0000256" key="4">
    <source>
        <dbReference type="ARBA" id="ARBA00022692"/>
    </source>
</evidence>
<accession>A0ABX7BBL9</accession>
<feature type="transmembrane region" description="Helical" evidence="7">
    <location>
        <begin position="237"/>
        <end position="258"/>
    </location>
</feature>
<feature type="transmembrane region" description="Helical" evidence="7">
    <location>
        <begin position="270"/>
        <end position="288"/>
    </location>
</feature>
<comment type="subcellular location">
    <subcellularLocation>
        <location evidence="1">Cell membrane</location>
        <topology evidence="1">Multi-pass membrane protein</topology>
    </subcellularLocation>
</comment>
<evidence type="ECO:0000313" key="10">
    <source>
        <dbReference type="Proteomes" id="UP000595197"/>
    </source>
</evidence>
<keyword evidence="6 7" id="KW-0472">Membrane</keyword>
<keyword evidence="10" id="KW-1185">Reference proteome</keyword>
<dbReference type="PANTHER" id="PTHR23513">
    <property type="entry name" value="INTEGRAL MEMBRANE EFFLUX PROTEIN-RELATED"/>
    <property type="match status" value="1"/>
</dbReference>
<feature type="transmembrane region" description="Helical" evidence="7">
    <location>
        <begin position="59"/>
        <end position="79"/>
    </location>
</feature>
<feature type="transmembrane region" description="Helical" evidence="7">
    <location>
        <begin position="324"/>
        <end position="346"/>
    </location>
</feature>
<feature type="domain" description="Major facilitator superfamily (MFS) profile" evidence="8">
    <location>
        <begin position="25"/>
        <end position="412"/>
    </location>
</feature>
<dbReference type="Gene3D" id="1.20.1250.20">
    <property type="entry name" value="MFS general substrate transporter like domains"/>
    <property type="match status" value="1"/>
</dbReference>
<feature type="transmembrane region" description="Helical" evidence="7">
    <location>
        <begin position="389"/>
        <end position="409"/>
    </location>
</feature>
<dbReference type="RefSeq" id="WP_201077952.1">
    <property type="nucleotide sequence ID" value="NZ_CP067420.1"/>
</dbReference>
<dbReference type="CDD" id="cd06173">
    <property type="entry name" value="MFS_MefA_like"/>
    <property type="match status" value="1"/>
</dbReference>
<sequence>MTAAVERTPAPASGAGAWSPFRRGTFRALWIATVASNIGTWMHDVGAGWFMTSLSPSPFMVALVQAATTLPMFLFALPSGVLADIVDRRRFLIAAQLWGLAAALTLGILALLGLVGPGILLAATFALGAGAAMNAPAFQAIVPELVPKEELSSAVALNSMGINVSRAIGPALAGAILSFAGPAAVFLLNAVSFLGVLAVLLAWKREPTPNRLPPEHFVPAMRAGLRYVREAPALRTVLVRAVAFFAFGSAAWALLPIVTRNELGEGPGGYGILLACIGVGAVAGALLLPRFRARLSADRLTVLATWAFAAATLALAFVRTYELVAVAMLVAGFSWIAMLSSLNVGAQQATAGWVKARALSVFLVVFFGSMAGGSAVWGQVATLAGTPTALALAAAGLVLGSAAALRFPLGGGAGLDLAPSMHWPTPMVEHDPEPDRGPVMVTVEYRIDPADAAAFAAAMAEMGRSRRRSGALSWGVFEDAAAQGRYLEYFILQSWLDHLRQHERVSRTDQTLQERVRAFHRGAEPPRVSHLLAPAVGAGS</sequence>
<keyword evidence="5 7" id="KW-1133">Transmembrane helix</keyword>
<keyword evidence="2" id="KW-0813">Transport</keyword>
<dbReference type="EMBL" id="CP067420">
    <property type="protein sequence ID" value="QQP90693.1"/>
    <property type="molecule type" value="Genomic_DNA"/>
</dbReference>
<name>A0ABX7BBL9_9PROT</name>
<gene>
    <name evidence="9" type="ORF">IGS68_05510</name>
</gene>
<organism evidence="9 10">
    <name type="scientific">Skermanella cutis</name>
    <dbReference type="NCBI Taxonomy" id="2775420"/>
    <lineage>
        <taxon>Bacteria</taxon>
        <taxon>Pseudomonadati</taxon>
        <taxon>Pseudomonadota</taxon>
        <taxon>Alphaproteobacteria</taxon>
        <taxon>Rhodospirillales</taxon>
        <taxon>Azospirillaceae</taxon>
        <taxon>Skermanella</taxon>
    </lineage>
</organism>
<keyword evidence="4 7" id="KW-0812">Transmembrane</keyword>